<reference evidence="1 2" key="1">
    <citation type="submission" date="2020-08" db="EMBL/GenBank/DDBJ databases">
        <title>Genomic Encyclopedia of Type Strains, Phase III (KMG-III): the genomes of soil and plant-associated and newly described type strains.</title>
        <authorList>
            <person name="Whitman W."/>
        </authorList>
    </citation>
    <scope>NUCLEOTIDE SEQUENCE [LARGE SCALE GENOMIC DNA]</scope>
    <source>
        <strain evidence="1 2">CECT 3287</strain>
    </source>
</reference>
<sequence>MIRSAGKAIARAGFARAAELDQQIRARYPGVWQQLDRFRADPPVEWPDWCLLPMAASVAVVTSSSPLHRTSDIQPSKQHVAVLSAMYAWRFSRSVFIVHPKLASQLAGETTDNLGNLADFTSLPNWCTYLPAAYPQQSGLGVWAHLEYAPTTGRPELRLLLDFGGSLGDLQPIRVRLDGSTLTEALADLPELATLPAGSPTQFDPDVREVELDADATSLVERVKGLITILAYLAHPEADIVNASQPTITPQRYRSAPPDRSIWAVGYHSRTTS</sequence>
<name>A0A7W5ARE9_9ACTN</name>
<keyword evidence="2" id="KW-1185">Reference proteome</keyword>
<dbReference type="Proteomes" id="UP000590749">
    <property type="component" value="Unassembled WGS sequence"/>
</dbReference>
<protein>
    <submittedName>
        <fullName evidence="1">Uncharacterized protein</fullName>
    </submittedName>
</protein>
<dbReference type="RefSeq" id="WP_183227176.1">
    <property type="nucleotide sequence ID" value="NZ_BMPW01000036.1"/>
</dbReference>
<evidence type="ECO:0000313" key="1">
    <source>
        <dbReference type="EMBL" id="MBB3101008.1"/>
    </source>
</evidence>
<accession>A0A7W5ARE9</accession>
<dbReference type="EMBL" id="JACHXF010000031">
    <property type="protein sequence ID" value="MBB3101008.1"/>
    <property type="molecule type" value="Genomic_DNA"/>
</dbReference>
<dbReference type="AlphaFoldDB" id="A0A7W5ARE9"/>
<comment type="caution">
    <text evidence="1">The sequence shown here is derived from an EMBL/GenBank/DDBJ whole genome shotgun (WGS) entry which is preliminary data.</text>
</comment>
<organism evidence="1 2">
    <name type="scientific">Actinoplanes campanulatus</name>
    <dbReference type="NCBI Taxonomy" id="113559"/>
    <lineage>
        <taxon>Bacteria</taxon>
        <taxon>Bacillati</taxon>
        <taxon>Actinomycetota</taxon>
        <taxon>Actinomycetes</taxon>
        <taxon>Micromonosporales</taxon>
        <taxon>Micromonosporaceae</taxon>
        <taxon>Actinoplanes</taxon>
    </lineage>
</organism>
<gene>
    <name evidence="1" type="ORF">FHR83_008735</name>
</gene>
<dbReference type="Pfam" id="PF26125">
    <property type="entry name" value="AcrVA2-like"/>
    <property type="match status" value="1"/>
</dbReference>
<evidence type="ECO:0000313" key="2">
    <source>
        <dbReference type="Proteomes" id="UP000590749"/>
    </source>
</evidence>
<dbReference type="InterPro" id="IPR058915">
    <property type="entry name" value="AcrVA2-like"/>
</dbReference>
<proteinExistence type="predicted"/>